<gene>
    <name evidence="2" type="ORF">QBC37DRAFT_126143</name>
</gene>
<dbReference type="AlphaFoldDB" id="A0AAN6XTS3"/>
<feature type="chain" id="PRO_5043049260" evidence="1">
    <location>
        <begin position="19"/>
        <end position="145"/>
    </location>
</feature>
<reference evidence="2" key="1">
    <citation type="journal article" date="2023" name="Mol. Phylogenet. Evol.">
        <title>Genome-scale phylogeny and comparative genomics of the fungal order Sordariales.</title>
        <authorList>
            <person name="Hensen N."/>
            <person name="Bonometti L."/>
            <person name="Westerberg I."/>
            <person name="Brannstrom I.O."/>
            <person name="Guillou S."/>
            <person name="Cros-Aarteil S."/>
            <person name="Calhoun S."/>
            <person name="Haridas S."/>
            <person name="Kuo A."/>
            <person name="Mondo S."/>
            <person name="Pangilinan J."/>
            <person name="Riley R."/>
            <person name="LaButti K."/>
            <person name="Andreopoulos B."/>
            <person name="Lipzen A."/>
            <person name="Chen C."/>
            <person name="Yan M."/>
            <person name="Daum C."/>
            <person name="Ng V."/>
            <person name="Clum A."/>
            <person name="Steindorff A."/>
            <person name="Ohm R.A."/>
            <person name="Martin F."/>
            <person name="Silar P."/>
            <person name="Natvig D.O."/>
            <person name="Lalanne C."/>
            <person name="Gautier V."/>
            <person name="Ament-Velasquez S.L."/>
            <person name="Kruys A."/>
            <person name="Hutchinson M.I."/>
            <person name="Powell A.J."/>
            <person name="Barry K."/>
            <person name="Miller A.N."/>
            <person name="Grigoriev I.V."/>
            <person name="Debuchy R."/>
            <person name="Gladieux P."/>
            <person name="Hiltunen Thoren M."/>
            <person name="Johannesson H."/>
        </authorList>
    </citation>
    <scope>NUCLEOTIDE SEQUENCE</scope>
    <source>
        <strain evidence="2">PSN293</strain>
    </source>
</reference>
<comment type="caution">
    <text evidence="2">The sequence shown here is derived from an EMBL/GenBank/DDBJ whole genome shotgun (WGS) entry which is preliminary data.</text>
</comment>
<reference evidence="2" key="2">
    <citation type="submission" date="2023-05" db="EMBL/GenBank/DDBJ databases">
        <authorList>
            <consortium name="Lawrence Berkeley National Laboratory"/>
            <person name="Steindorff A."/>
            <person name="Hensen N."/>
            <person name="Bonometti L."/>
            <person name="Westerberg I."/>
            <person name="Brannstrom I.O."/>
            <person name="Guillou S."/>
            <person name="Cros-Aarteil S."/>
            <person name="Calhoun S."/>
            <person name="Haridas S."/>
            <person name="Kuo A."/>
            <person name="Mondo S."/>
            <person name="Pangilinan J."/>
            <person name="Riley R."/>
            <person name="Labutti K."/>
            <person name="Andreopoulos B."/>
            <person name="Lipzen A."/>
            <person name="Chen C."/>
            <person name="Yanf M."/>
            <person name="Daum C."/>
            <person name="Ng V."/>
            <person name="Clum A."/>
            <person name="Ohm R."/>
            <person name="Martin F."/>
            <person name="Silar P."/>
            <person name="Natvig D."/>
            <person name="Lalanne C."/>
            <person name="Gautier V."/>
            <person name="Ament-Velasquez S.L."/>
            <person name="Kruys A."/>
            <person name="Hutchinson M.I."/>
            <person name="Powell A.J."/>
            <person name="Barry K."/>
            <person name="Miller A.N."/>
            <person name="Grigoriev I.V."/>
            <person name="Debuchy R."/>
            <person name="Gladieux P."/>
            <person name="Thoren M.H."/>
            <person name="Johannesson H."/>
        </authorList>
    </citation>
    <scope>NUCLEOTIDE SEQUENCE</scope>
    <source>
        <strain evidence="2">PSN293</strain>
    </source>
</reference>
<sequence length="145" mass="15650">MTTIQSSLLLILLGHATAADLIFMGSVYPECTTCEEQAYNLCDTSPPADPWADRSFATCFCGGGVTIPQAVLECFDICDTVDIYDMRASRMAAESWFYYCAVWFPEEVCPAAEGWLSEKYYREQCGGITAGSGGSGSGGAVDEED</sequence>
<accession>A0AAN6XTS3</accession>
<dbReference type="EMBL" id="MU858409">
    <property type="protein sequence ID" value="KAK4206456.1"/>
    <property type="molecule type" value="Genomic_DNA"/>
</dbReference>
<evidence type="ECO:0000313" key="2">
    <source>
        <dbReference type="EMBL" id="KAK4206456.1"/>
    </source>
</evidence>
<protein>
    <submittedName>
        <fullName evidence="2">Uncharacterized protein</fullName>
    </submittedName>
</protein>
<organism evidence="2 3">
    <name type="scientific">Rhypophila decipiens</name>
    <dbReference type="NCBI Taxonomy" id="261697"/>
    <lineage>
        <taxon>Eukaryota</taxon>
        <taxon>Fungi</taxon>
        <taxon>Dikarya</taxon>
        <taxon>Ascomycota</taxon>
        <taxon>Pezizomycotina</taxon>
        <taxon>Sordariomycetes</taxon>
        <taxon>Sordariomycetidae</taxon>
        <taxon>Sordariales</taxon>
        <taxon>Naviculisporaceae</taxon>
        <taxon>Rhypophila</taxon>
    </lineage>
</organism>
<name>A0AAN6XTS3_9PEZI</name>
<evidence type="ECO:0000256" key="1">
    <source>
        <dbReference type="SAM" id="SignalP"/>
    </source>
</evidence>
<keyword evidence="1" id="KW-0732">Signal</keyword>
<dbReference type="Proteomes" id="UP001301769">
    <property type="component" value="Unassembled WGS sequence"/>
</dbReference>
<feature type="signal peptide" evidence="1">
    <location>
        <begin position="1"/>
        <end position="18"/>
    </location>
</feature>
<evidence type="ECO:0000313" key="3">
    <source>
        <dbReference type="Proteomes" id="UP001301769"/>
    </source>
</evidence>
<proteinExistence type="predicted"/>
<keyword evidence="3" id="KW-1185">Reference proteome</keyword>